<feature type="domain" description="PLD phosphodiesterase" evidence="1">
    <location>
        <begin position="198"/>
        <end position="225"/>
    </location>
</feature>
<dbReference type="Proteomes" id="UP001501710">
    <property type="component" value="Unassembled WGS sequence"/>
</dbReference>
<evidence type="ECO:0000313" key="3">
    <source>
        <dbReference type="Proteomes" id="UP001501710"/>
    </source>
</evidence>
<dbReference type="SUPFAM" id="SSF56024">
    <property type="entry name" value="Phospholipase D/nuclease"/>
    <property type="match status" value="1"/>
</dbReference>
<sequence length="264" mass="28060">MTGDLPSVIAATAAELAPRHLAAWCRVLRATDRPSQTVEAALLESRPGYALSGIARRLVTAWSHSGASGESVALALETAGAIRREQSVQRSTIAVSGPVSDAVPVRLTSQVALEVIREATRSLLIVSFAAHGVSEIVTEVARTADRGVRVDLVLETSVADGGTLDGPGAAAAFRSLRDRPGVRFWHWPQDRRSILGRSRAALHGKLIAADERSALLGSANLTDRALAQNLEIGVVLREPSTVQSLVRHFQSLMNPHNGPLSRLS</sequence>
<evidence type="ECO:0000313" key="2">
    <source>
        <dbReference type="EMBL" id="GAA4239987.1"/>
    </source>
</evidence>
<dbReference type="InterPro" id="IPR025202">
    <property type="entry name" value="PLD-like_dom"/>
</dbReference>
<keyword evidence="3" id="KW-1185">Reference proteome</keyword>
<dbReference type="Pfam" id="PF13091">
    <property type="entry name" value="PLDc_2"/>
    <property type="match status" value="1"/>
</dbReference>
<dbReference type="EMBL" id="BAABAS010000021">
    <property type="protein sequence ID" value="GAA4239987.1"/>
    <property type="molecule type" value="Genomic_DNA"/>
</dbReference>
<gene>
    <name evidence="2" type="ORF">GCM10022254_62990</name>
</gene>
<dbReference type="NCBIfam" id="NF038319">
    <property type="entry name" value="DISARM_DrmC_I"/>
    <property type="match status" value="1"/>
</dbReference>
<dbReference type="PANTHER" id="PTHR21248:SF22">
    <property type="entry name" value="PHOSPHOLIPASE D"/>
    <property type="match status" value="1"/>
</dbReference>
<dbReference type="Gene3D" id="3.30.870.10">
    <property type="entry name" value="Endonuclease Chain A"/>
    <property type="match status" value="1"/>
</dbReference>
<dbReference type="InterPro" id="IPR047955">
    <property type="entry name" value="DrmC-like"/>
</dbReference>
<protein>
    <recommendedName>
        <fullName evidence="1">PLD phosphodiesterase domain-containing protein</fullName>
    </recommendedName>
</protein>
<dbReference type="PROSITE" id="PS50035">
    <property type="entry name" value="PLD"/>
    <property type="match status" value="1"/>
</dbReference>
<evidence type="ECO:0000259" key="1">
    <source>
        <dbReference type="PROSITE" id="PS50035"/>
    </source>
</evidence>
<organism evidence="2 3">
    <name type="scientific">Actinomadura meridiana</name>
    <dbReference type="NCBI Taxonomy" id="559626"/>
    <lineage>
        <taxon>Bacteria</taxon>
        <taxon>Bacillati</taxon>
        <taxon>Actinomycetota</taxon>
        <taxon>Actinomycetes</taxon>
        <taxon>Streptosporangiales</taxon>
        <taxon>Thermomonosporaceae</taxon>
        <taxon>Actinomadura</taxon>
    </lineage>
</organism>
<comment type="caution">
    <text evidence="2">The sequence shown here is derived from an EMBL/GenBank/DDBJ whole genome shotgun (WGS) entry which is preliminary data.</text>
</comment>
<name>A0ABP8CJW2_9ACTN</name>
<dbReference type="InterPro" id="IPR001736">
    <property type="entry name" value="PLipase_D/transphosphatidylase"/>
</dbReference>
<proteinExistence type="predicted"/>
<reference evidence="3" key="1">
    <citation type="journal article" date="2019" name="Int. J. Syst. Evol. Microbiol.">
        <title>The Global Catalogue of Microorganisms (GCM) 10K type strain sequencing project: providing services to taxonomists for standard genome sequencing and annotation.</title>
        <authorList>
            <consortium name="The Broad Institute Genomics Platform"/>
            <consortium name="The Broad Institute Genome Sequencing Center for Infectious Disease"/>
            <person name="Wu L."/>
            <person name="Ma J."/>
        </authorList>
    </citation>
    <scope>NUCLEOTIDE SEQUENCE [LARGE SCALE GENOMIC DNA]</scope>
    <source>
        <strain evidence="3">JCM 17440</strain>
    </source>
</reference>
<accession>A0ABP8CJW2</accession>
<dbReference type="PANTHER" id="PTHR21248">
    <property type="entry name" value="CARDIOLIPIN SYNTHASE"/>
    <property type="match status" value="1"/>
</dbReference>